<evidence type="ECO:0000313" key="5">
    <source>
        <dbReference type="EMBL" id="ADM08580.1"/>
    </source>
</evidence>
<evidence type="ECO:0000259" key="4">
    <source>
        <dbReference type="SMART" id="SM00822"/>
    </source>
</evidence>
<dbReference type="CDD" id="cd05233">
    <property type="entry name" value="SDR_c"/>
    <property type="match status" value="1"/>
</dbReference>
<keyword evidence="6" id="KW-1185">Reference proteome</keyword>
<dbReference type="PROSITE" id="PS00061">
    <property type="entry name" value="ADH_SHORT"/>
    <property type="match status" value="1"/>
</dbReference>
<dbReference type="PANTHER" id="PTHR44196:SF1">
    <property type="entry name" value="DEHYDROGENASE_REDUCTASE SDR FAMILY MEMBER 7B"/>
    <property type="match status" value="1"/>
</dbReference>
<dbReference type="PRINTS" id="PR00081">
    <property type="entry name" value="GDHRDH"/>
</dbReference>
<dbReference type="InterPro" id="IPR020904">
    <property type="entry name" value="Sc_DH/Rdtase_CS"/>
</dbReference>
<keyword evidence="2" id="KW-0560">Oxidoreductase</keyword>
<evidence type="ECO:0000256" key="3">
    <source>
        <dbReference type="RuleBase" id="RU000363"/>
    </source>
</evidence>
<sequence>MATWGYRGTAVITGAGSGIGRALAFALAEKGMDLALVDIREDRLEELRQALASNQRKVTIYARDVADRDAMRRLPSDVAADHDQVSVLVNNAGVALGGQFDQVAEDDFDWLMNINFRSVVDLTRAFLPHLREAARARIVNTSSLFGIIAPPGQAAYSASKFAVRGFSEALRHELDGSNVGLTVVHPGGIATNIATDARIKIDAPPEEIEKRKQSMNKLLRLSPEKAAKAIVEGVEKHRGRVLIGNDAKAAALVARLFPETYYRLIGMQMKGNDGT</sequence>
<evidence type="ECO:0000256" key="1">
    <source>
        <dbReference type="ARBA" id="ARBA00006484"/>
    </source>
</evidence>
<feature type="domain" description="Ketoreductase" evidence="4">
    <location>
        <begin position="8"/>
        <end position="192"/>
    </location>
</feature>
<dbReference type="HOGENOM" id="CLU_010194_2_1_5"/>
<name>E0TCJ1_PARBH</name>
<dbReference type="GO" id="GO:0016491">
    <property type="term" value="F:oxidoreductase activity"/>
    <property type="evidence" value="ECO:0007669"/>
    <property type="project" value="UniProtKB-KW"/>
</dbReference>
<dbReference type="eggNOG" id="COG0300">
    <property type="taxonomic scope" value="Bacteria"/>
</dbReference>
<reference evidence="5 6" key="2">
    <citation type="journal article" date="2011" name="J. Bacteriol.">
        <title>Complete genome sequence of strain HTCC2503T of Parvularcula bermudensis, the type species of the order "Parvularculales" in the class Alphaproteobacteria.</title>
        <authorList>
            <person name="Oh H.M."/>
            <person name="Kang I."/>
            <person name="Vergin K.L."/>
            <person name="Kang D."/>
            <person name="Rhee K.H."/>
            <person name="Giovannoni S.J."/>
            <person name="Cho J.C."/>
        </authorList>
    </citation>
    <scope>NUCLEOTIDE SEQUENCE [LARGE SCALE GENOMIC DNA]</scope>
    <source>
        <strain evidence="6">ATCC BAA-594 / HTCC2503 / KCTC 12087</strain>
    </source>
</reference>
<dbReference type="PANTHER" id="PTHR44196">
    <property type="entry name" value="DEHYDROGENASE/REDUCTASE SDR FAMILY MEMBER 7B"/>
    <property type="match status" value="1"/>
</dbReference>
<dbReference type="GO" id="GO:0016020">
    <property type="term" value="C:membrane"/>
    <property type="evidence" value="ECO:0007669"/>
    <property type="project" value="TreeGrafter"/>
</dbReference>
<dbReference type="PRINTS" id="PR00080">
    <property type="entry name" value="SDRFAMILY"/>
</dbReference>
<dbReference type="Proteomes" id="UP000001302">
    <property type="component" value="Chromosome"/>
</dbReference>
<dbReference type="InterPro" id="IPR057326">
    <property type="entry name" value="KR_dom"/>
</dbReference>
<evidence type="ECO:0000256" key="2">
    <source>
        <dbReference type="ARBA" id="ARBA00023002"/>
    </source>
</evidence>
<dbReference type="SMART" id="SM00822">
    <property type="entry name" value="PKS_KR"/>
    <property type="match status" value="1"/>
</dbReference>
<dbReference type="AlphaFoldDB" id="E0TCJ1"/>
<dbReference type="KEGG" id="pbr:PB2503_02517"/>
<dbReference type="PIRSF" id="PIRSF000126">
    <property type="entry name" value="11-beta-HSD1"/>
    <property type="match status" value="1"/>
</dbReference>
<dbReference type="InterPro" id="IPR036291">
    <property type="entry name" value="NAD(P)-bd_dom_sf"/>
</dbReference>
<dbReference type="Gene3D" id="3.40.50.720">
    <property type="entry name" value="NAD(P)-binding Rossmann-like Domain"/>
    <property type="match status" value="1"/>
</dbReference>
<dbReference type="EMBL" id="CP002156">
    <property type="protein sequence ID" value="ADM08580.1"/>
    <property type="molecule type" value="Genomic_DNA"/>
</dbReference>
<dbReference type="InterPro" id="IPR002347">
    <property type="entry name" value="SDR_fam"/>
</dbReference>
<gene>
    <name evidence="5" type="ordered locus">PB2503_02517</name>
</gene>
<reference evidence="6" key="1">
    <citation type="submission" date="2010-08" db="EMBL/GenBank/DDBJ databases">
        <title>Genome sequence of Parvularcula bermudensis HTCC2503.</title>
        <authorList>
            <person name="Kang D.-M."/>
            <person name="Oh H.-M."/>
            <person name="Cho J.-C."/>
        </authorList>
    </citation>
    <scope>NUCLEOTIDE SEQUENCE [LARGE SCALE GENOMIC DNA]</scope>
    <source>
        <strain evidence="6">ATCC BAA-594 / HTCC2503 / KCTC 12087</strain>
    </source>
</reference>
<protein>
    <submittedName>
        <fullName evidence="5">Short-chain dehydrogenase/reductase SDR</fullName>
    </submittedName>
</protein>
<accession>E0TCJ1</accession>
<comment type="similarity">
    <text evidence="1 3">Belongs to the short-chain dehydrogenases/reductases (SDR) family.</text>
</comment>
<evidence type="ECO:0000313" key="6">
    <source>
        <dbReference type="Proteomes" id="UP000001302"/>
    </source>
</evidence>
<dbReference type="Pfam" id="PF00106">
    <property type="entry name" value="adh_short"/>
    <property type="match status" value="1"/>
</dbReference>
<dbReference type="RefSeq" id="WP_013299554.1">
    <property type="nucleotide sequence ID" value="NC_014414.1"/>
</dbReference>
<organism evidence="5 6">
    <name type="scientific">Parvularcula bermudensis (strain ATCC BAA-594 / HTCC2503 / KCTC 12087)</name>
    <dbReference type="NCBI Taxonomy" id="314260"/>
    <lineage>
        <taxon>Bacteria</taxon>
        <taxon>Pseudomonadati</taxon>
        <taxon>Pseudomonadota</taxon>
        <taxon>Alphaproteobacteria</taxon>
        <taxon>Parvularculales</taxon>
        <taxon>Parvularculaceae</taxon>
        <taxon>Parvularcula</taxon>
    </lineage>
</organism>
<dbReference type="STRING" id="314260.PB2503_02517"/>
<proteinExistence type="inferred from homology"/>
<dbReference type="SUPFAM" id="SSF51735">
    <property type="entry name" value="NAD(P)-binding Rossmann-fold domains"/>
    <property type="match status" value="1"/>
</dbReference>